<keyword evidence="5" id="KW-0677">Repeat</keyword>
<dbReference type="InterPro" id="IPR018108">
    <property type="entry name" value="MCP_transmembrane"/>
</dbReference>
<evidence type="ECO:0000256" key="7">
    <source>
        <dbReference type="ARBA" id="ARBA00023136"/>
    </source>
</evidence>
<reference evidence="8" key="1">
    <citation type="journal article" date="2013" name="J. Plant Res.">
        <title>Effect of fungi and light on seed germination of three Opuntia species from semiarid lands of central Mexico.</title>
        <authorList>
            <person name="Delgado-Sanchez P."/>
            <person name="Jimenez-Bremont J.F."/>
            <person name="Guerrero-Gonzalez Mde L."/>
            <person name="Flores J."/>
        </authorList>
    </citation>
    <scope>NUCLEOTIDE SEQUENCE</scope>
    <source>
        <tissue evidence="8">Cladode</tissue>
    </source>
</reference>
<dbReference type="GO" id="GO:0006862">
    <property type="term" value="P:nucleotide transport"/>
    <property type="evidence" value="ECO:0007669"/>
    <property type="project" value="InterPro"/>
</dbReference>
<protein>
    <submittedName>
        <fullName evidence="8">Uncharacterized protein</fullName>
    </submittedName>
</protein>
<dbReference type="PANTHER" id="PTHR45683">
    <property type="entry name" value="MITOCHONDRIAL NICOTINAMIDE ADENINE DINUCLEOTIDE TRANSPORTER 1-RELATED-RELATED"/>
    <property type="match status" value="1"/>
</dbReference>
<dbReference type="InterPro" id="IPR044712">
    <property type="entry name" value="SLC25A32-like"/>
</dbReference>
<name>A0A7C8ZDJ4_OPUST</name>
<reference evidence="8" key="2">
    <citation type="submission" date="2020-07" db="EMBL/GenBank/DDBJ databases">
        <authorList>
            <person name="Vera ALvarez R."/>
            <person name="Arias-Moreno D.M."/>
            <person name="Jimenez-Jacinto V."/>
            <person name="Jimenez-Bremont J.F."/>
            <person name="Swaminathan K."/>
            <person name="Moose S.P."/>
            <person name="Guerrero-Gonzalez M.L."/>
            <person name="Marino-Ramirez L."/>
            <person name="Landsman D."/>
            <person name="Rodriguez-Kessler M."/>
            <person name="Delgado-Sanchez P."/>
        </authorList>
    </citation>
    <scope>NUCLEOTIDE SEQUENCE</scope>
    <source>
        <tissue evidence="8">Cladode</tissue>
    </source>
</reference>
<evidence type="ECO:0000256" key="1">
    <source>
        <dbReference type="ARBA" id="ARBA00004141"/>
    </source>
</evidence>
<evidence type="ECO:0000256" key="4">
    <source>
        <dbReference type="ARBA" id="ARBA00022692"/>
    </source>
</evidence>
<dbReference type="SUPFAM" id="SSF103506">
    <property type="entry name" value="Mitochondrial carrier"/>
    <property type="match status" value="1"/>
</dbReference>
<evidence type="ECO:0000256" key="2">
    <source>
        <dbReference type="ARBA" id="ARBA00006375"/>
    </source>
</evidence>
<evidence type="ECO:0000256" key="3">
    <source>
        <dbReference type="ARBA" id="ARBA00022448"/>
    </source>
</evidence>
<dbReference type="Pfam" id="PF00153">
    <property type="entry name" value="Mito_carr"/>
    <property type="match status" value="1"/>
</dbReference>
<keyword evidence="4" id="KW-0812">Transmembrane</keyword>
<comment type="subcellular location">
    <subcellularLocation>
        <location evidence="1">Membrane</location>
        <topology evidence="1">Multi-pass membrane protein</topology>
    </subcellularLocation>
</comment>
<keyword evidence="7" id="KW-0472">Membrane</keyword>
<evidence type="ECO:0000256" key="5">
    <source>
        <dbReference type="ARBA" id="ARBA00022737"/>
    </source>
</evidence>
<evidence type="ECO:0000256" key="6">
    <source>
        <dbReference type="ARBA" id="ARBA00022989"/>
    </source>
</evidence>
<dbReference type="GO" id="GO:0016020">
    <property type="term" value="C:membrane"/>
    <property type="evidence" value="ECO:0007669"/>
    <property type="project" value="UniProtKB-SubCell"/>
</dbReference>
<dbReference type="InterPro" id="IPR023395">
    <property type="entry name" value="MCP_dom_sf"/>
</dbReference>
<organism evidence="8">
    <name type="scientific">Opuntia streptacantha</name>
    <name type="common">Prickly pear cactus</name>
    <name type="synonym">Opuntia cardona</name>
    <dbReference type="NCBI Taxonomy" id="393608"/>
    <lineage>
        <taxon>Eukaryota</taxon>
        <taxon>Viridiplantae</taxon>
        <taxon>Streptophyta</taxon>
        <taxon>Embryophyta</taxon>
        <taxon>Tracheophyta</taxon>
        <taxon>Spermatophyta</taxon>
        <taxon>Magnoliopsida</taxon>
        <taxon>eudicotyledons</taxon>
        <taxon>Gunneridae</taxon>
        <taxon>Pentapetalae</taxon>
        <taxon>Caryophyllales</taxon>
        <taxon>Cactineae</taxon>
        <taxon>Cactaceae</taxon>
        <taxon>Opuntioideae</taxon>
        <taxon>Opuntia</taxon>
    </lineage>
</organism>
<accession>A0A7C8ZDJ4</accession>
<keyword evidence="6" id="KW-1133">Transmembrane helix</keyword>
<dbReference type="Gene3D" id="1.50.40.10">
    <property type="entry name" value="Mitochondrial carrier domain"/>
    <property type="match status" value="1"/>
</dbReference>
<dbReference type="AlphaFoldDB" id="A0A7C8ZDJ4"/>
<dbReference type="EMBL" id="GISG01119313">
    <property type="protein sequence ID" value="MBA4640459.1"/>
    <property type="molecule type" value="Transcribed_RNA"/>
</dbReference>
<keyword evidence="3" id="KW-0813">Transport</keyword>
<evidence type="ECO:0000313" key="8">
    <source>
        <dbReference type="EMBL" id="MBA4640459.1"/>
    </source>
</evidence>
<proteinExistence type="inferred from homology"/>
<comment type="similarity">
    <text evidence="2">Belongs to the mitochondrial carrier (TC 2.A.29) family.</text>
</comment>
<dbReference type="GO" id="GO:0055085">
    <property type="term" value="P:transmembrane transport"/>
    <property type="evidence" value="ECO:0007669"/>
    <property type="project" value="InterPro"/>
</dbReference>
<sequence>MSSAIVNGLAGAGGGLIAQIITYPLQTVNTRQQTERLLKKGHSNGHEMLPSKSHPSGGTLVQMLQGVYYYFYQIFKNKAESIAMARKAKGLGDGNVSMVTWLAVAAVAG</sequence>